<gene>
    <name evidence="5" type="ORF">GCM10009606_27900</name>
</gene>
<accession>A0ABP4F1N5</accession>
<evidence type="ECO:0000256" key="3">
    <source>
        <dbReference type="SAM" id="MobiDB-lite"/>
    </source>
</evidence>
<dbReference type="PANTHER" id="PTHR37042:SF4">
    <property type="entry name" value="OUTER MEMBRANE PROTEIN RV1973"/>
    <property type="match status" value="1"/>
</dbReference>
<name>A0ABP4F1N5_9ACTN</name>
<dbReference type="RefSeq" id="WP_343908185.1">
    <property type="nucleotide sequence ID" value="NZ_BAAAJE010000014.1"/>
</dbReference>
<dbReference type="Proteomes" id="UP001499979">
    <property type="component" value="Unassembled WGS sequence"/>
</dbReference>
<comment type="caution">
    <text evidence="5">The sequence shown here is derived from an EMBL/GenBank/DDBJ whole genome shotgun (WGS) entry which is preliminary data.</text>
</comment>
<evidence type="ECO:0000256" key="1">
    <source>
        <dbReference type="ARBA" id="ARBA00004370"/>
    </source>
</evidence>
<evidence type="ECO:0008006" key="7">
    <source>
        <dbReference type="Google" id="ProtNLM"/>
    </source>
</evidence>
<evidence type="ECO:0000256" key="4">
    <source>
        <dbReference type="SAM" id="Phobius"/>
    </source>
</evidence>
<dbReference type="EMBL" id="BAAAJE010000014">
    <property type="protein sequence ID" value="GAA1147488.1"/>
    <property type="molecule type" value="Genomic_DNA"/>
</dbReference>
<proteinExistence type="predicted"/>
<protein>
    <recommendedName>
        <fullName evidence="7">Mce-associated membrane protein</fullName>
    </recommendedName>
</protein>
<keyword evidence="4" id="KW-0812">Transmembrane</keyword>
<evidence type="ECO:0000313" key="5">
    <source>
        <dbReference type="EMBL" id="GAA1147488.1"/>
    </source>
</evidence>
<organism evidence="5 6">
    <name type="scientific">Nocardioides aquiterrae</name>
    <dbReference type="NCBI Taxonomy" id="203799"/>
    <lineage>
        <taxon>Bacteria</taxon>
        <taxon>Bacillati</taxon>
        <taxon>Actinomycetota</taxon>
        <taxon>Actinomycetes</taxon>
        <taxon>Propionibacteriales</taxon>
        <taxon>Nocardioidaceae</taxon>
        <taxon>Nocardioides</taxon>
    </lineage>
</organism>
<comment type="subcellular location">
    <subcellularLocation>
        <location evidence="1">Membrane</location>
    </subcellularLocation>
</comment>
<keyword evidence="6" id="KW-1185">Reference proteome</keyword>
<reference evidence="6" key="1">
    <citation type="journal article" date="2019" name="Int. J. Syst. Evol. Microbiol.">
        <title>The Global Catalogue of Microorganisms (GCM) 10K type strain sequencing project: providing services to taxonomists for standard genome sequencing and annotation.</title>
        <authorList>
            <consortium name="The Broad Institute Genomics Platform"/>
            <consortium name="The Broad Institute Genome Sequencing Center for Infectious Disease"/>
            <person name="Wu L."/>
            <person name="Ma J."/>
        </authorList>
    </citation>
    <scope>NUCLEOTIDE SEQUENCE [LARGE SCALE GENOMIC DNA]</scope>
    <source>
        <strain evidence="6">JCM 11813</strain>
    </source>
</reference>
<evidence type="ECO:0000313" key="6">
    <source>
        <dbReference type="Proteomes" id="UP001499979"/>
    </source>
</evidence>
<dbReference type="PANTHER" id="PTHR37042">
    <property type="entry name" value="OUTER MEMBRANE PROTEIN RV1973"/>
    <property type="match status" value="1"/>
</dbReference>
<feature type="transmembrane region" description="Helical" evidence="4">
    <location>
        <begin position="57"/>
        <end position="77"/>
    </location>
</feature>
<sequence length="220" mass="23826">MTPSRGLGSRNPSGRPRKIASQTHPVVEPVETPEAEAGPDGAEVSTSSTDGGRVRTIALLVAIVVLLVVGGLEAWYLTRDDTPTVSPSRPVVVGDATRAEAVETAARSTEEILSTTYDGYDDQVQQATQKMTDTFAEQYQQTADGIRDRFIAQRTRLQVKAVGQSVVQASPSQVQALLFLNQYVEKTVAGQPKTDYAQYRALVTVVHTDHGWLVSKIDTQ</sequence>
<evidence type="ECO:0000256" key="2">
    <source>
        <dbReference type="ARBA" id="ARBA00023136"/>
    </source>
</evidence>
<keyword evidence="4" id="KW-1133">Transmembrane helix</keyword>
<keyword evidence="2 4" id="KW-0472">Membrane</keyword>
<feature type="region of interest" description="Disordered" evidence="3">
    <location>
        <begin position="1"/>
        <end position="50"/>
    </location>
</feature>